<evidence type="ECO:0000313" key="1">
    <source>
        <dbReference type="EMBL" id="KZM20181.1"/>
    </source>
</evidence>
<accession>A0A162YR94</accession>
<dbReference type="OrthoDB" id="4991875at2759"/>
<sequence length="229" mass="21896">MRQSIAILTFLASAALADDVLSFIFPGGYDGVAPVATVESVNPSTTSALVTCPTGTAADECGWGNGLNVQIISGTRYEAVMSAASLYVSYGCDYNSVATQMTCTAETSDQDAQTAILSGSDVAFITASVVEGAEKLSGASATGSASASASASASGSAAPTSSGSAAASSALRTSIASASGTAAAGSHASGPPSATASSSAPQSTGAAARFGIEGTALLALAGAAALNVL</sequence>
<organism evidence="1 2">
    <name type="scientific">Didymella rabiei</name>
    <name type="common">Chickpea ascochyta blight fungus</name>
    <name type="synonym">Mycosphaerella rabiei</name>
    <dbReference type="NCBI Taxonomy" id="5454"/>
    <lineage>
        <taxon>Eukaryota</taxon>
        <taxon>Fungi</taxon>
        <taxon>Dikarya</taxon>
        <taxon>Ascomycota</taxon>
        <taxon>Pezizomycotina</taxon>
        <taxon>Dothideomycetes</taxon>
        <taxon>Pleosporomycetidae</taxon>
        <taxon>Pleosporales</taxon>
        <taxon>Pleosporineae</taxon>
        <taxon>Didymellaceae</taxon>
        <taxon>Ascochyta</taxon>
    </lineage>
</organism>
<dbReference type="Proteomes" id="UP000076837">
    <property type="component" value="Unassembled WGS sequence"/>
</dbReference>
<dbReference type="STRING" id="5454.A0A162YR94"/>
<comment type="caution">
    <text evidence="1">The sequence shown here is derived from an EMBL/GenBank/DDBJ whole genome shotgun (WGS) entry which is preliminary data.</text>
</comment>
<evidence type="ECO:0000313" key="2">
    <source>
        <dbReference type="Proteomes" id="UP000076837"/>
    </source>
</evidence>
<dbReference type="PANTHER" id="PTHR40640:SF1">
    <property type="entry name" value="ANCHORED GLYCOPROTEIN, PUTATIVE (AFU_ORTHOLOGUE AFUA_8G04860)-RELATED"/>
    <property type="match status" value="1"/>
</dbReference>
<reference evidence="1 2" key="1">
    <citation type="journal article" date="2016" name="Sci. Rep.">
        <title>Draft genome sequencing and secretome analysis of fungal phytopathogen Ascochyta rabiei provides insight into the necrotrophic effector repertoire.</title>
        <authorList>
            <person name="Verma S."/>
            <person name="Gazara R.K."/>
            <person name="Nizam S."/>
            <person name="Parween S."/>
            <person name="Chattopadhyay D."/>
            <person name="Verma P.K."/>
        </authorList>
    </citation>
    <scope>NUCLEOTIDE SEQUENCE [LARGE SCALE GENOMIC DNA]</scope>
    <source>
        <strain evidence="1 2">ArDII</strain>
    </source>
</reference>
<keyword evidence="2" id="KW-1185">Reference proteome</keyword>
<protein>
    <submittedName>
        <fullName evidence="1">Uncharacterized protein</fullName>
    </submittedName>
</protein>
<name>A0A162YR94_DIDRA</name>
<dbReference type="AlphaFoldDB" id="A0A162YR94"/>
<proteinExistence type="predicted"/>
<dbReference type="EMBL" id="JYNV01000284">
    <property type="protein sequence ID" value="KZM20181.1"/>
    <property type="molecule type" value="Genomic_DNA"/>
</dbReference>
<gene>
    <name evidence="1" type="ORF">ST47_g8639</name>
</gene>
<dbReference type="PANTHER" id="PTHR40640">
    <property type="entry name" value="ANCHORED GLYCOPROTEIN, PUTATIVE (AFU_ORTHOLOGUE AFUA_8G04860)-RELATED"/>
    <property type="match status" value="1"/>
</dbReference>